<reference evidence="3" key="1">
    <citation type="submission" date="2020-05" db="EMBL/GenBank/DDBJ databases">
        <title>Frigoriglobus tundricola gen. nov., sp. nov., a psychrotolerant cellulolytic planctomycete of the family Gemmataceae with two divergent copies of 16S rRNA gene.</title>
        <authorList>
            <person name="Kulichevskaya I.S."/>
            <person name="Ivanova A.A."/>
            <person name="Naumoff D.G."/>
            <person name="Beletsky A.V."/>
            <person name="Rijpstra W.I.C."/>
            <person name="Sinninghe Damste J.S."/>
            <person name="Mardanov A.V."/>
            <person name="Ravin N.V."/>
            <person name="Dedysh S.N."/>
        </authorList>
    </citation>
    <scope>NUCLEOTIDE SEQUENCE [LARGE SCALE GENOMIC DNA]</scope>
    <source>
        <strain evidence="3">PL17</strain>
    </source>
</reference>
<keyword evidence="1" id="KW-0732">Signal</keyword>
<dbReference type="Proteomes" id="UP000503447">
    <property type="component" value="Chromosome"/>
</dbReference>
<accession>A0A6M5YLZ7</accession>
<dbReference type="AlphaFoldDB" id="A0A6M5YLZ7"/>
<feature type="chain" id="PRO_5026827101" description="Neutral/alkaline non-lysosomal ceramidase N-terminal domain-containing protein" evidence="1">
    <location>
        <begin position="21"/>
        <end position="425"/>
    </location>
</feature>
<evidence type="ECO:0000313" key="2">
    <source>
        <dbReference type="EMBL" id="QJW94614.1"/>
    </source>
</evidence>
<proteinExistence type="predicted"/>
<name>A0A6M5YLZ7_9BACT</name>
<evidence type="ECO:0000256" key="1">
    <source>
        <dbReference type="SAM" id="SignalP"/>
    </source>
</evidence>
<sequence length="425" mass="45886">MIRALLATVAVVLAVGPAPGAELEAGAAKADITPPTGFPMWGYAARHDKPSVGVLDPLFARALVLKAGTAKIALVGLDLGRAPTRESVQRIRDALKKDGFTELFLVASHTHHGPVLELDTWPKPEKPYTRELEDKLVAVIRKADVARVPARFGVGSAETRLNRNRQSKRADRPTDAELLVLRVEDTKGKPIAHAVNFAAHPTMHPAELMKFSADYPGAMAKYVETETGVPCLFLQGASGDLSANPPEGVKGPDEFGKRLGADVLKLAATIKMTDRKDKEPSLLAAREELKFPCIVDVSNDAVKFALGKTFFPELIGFFEKEYKDGVRPTVTVGLLDATLGFVGVSGEPFCEHALTLRRRARLPYVFVMGYCNDYHQYFPTIQAAAEGGYGTAPPVAVAEPGAGERLADTALIKLYQLRGKLPDGK</sequence>
<evidence type="ECO:0008006" key="4">
    <source>
        <dbReference type="Google" id="ProtNLM"/>
    </source>
</evidence>
<keyword evidence="3" id="KW-1185">Reference proteome</keyword>
<gene>
    <name evidence="2" type="ORF">FTUN_2136</name>
</gene>
<dbReference type="RefSeq" id="WP_171470572.1">
    <property type="nucleotide sequence ID" value="NZ_CP053452.2"/>
</dbReference>
<protein>
    <recommendedName>
        <fullName evidence="4">Neutral/alkaline non-lysosomal ceramidase N-terminal domain-containing protein</fullName>
    </recommendedName>
</protein>
<evidence type="ECO:0000313" key="3">
    <source>
        <dbReference type="Proteomes" id="UP000503447"/>
    </source>
</evidence>
<dbReference type="KEGG" id="ftj:FTUN_2136"/>
<organism evidence="2 3">
    <name type="scientific">Frigoriglobus tundricola</name>
    <dbReference type="NCBI Taxonomy" id="2774151"/>
    <lineage>
        <taxon>Bacteria</taxon>
        <taxon>Pseudomonadati</taxon>
        <taxon>Planctomycetota</taxon>
        <taxon>Planctomycetia</taxon>
        <taxon>Gemmatales</taxon>
        <taxon>Gemmataceae</taxon>
        <taxon>Frigoriglobus</taxon>
    </lineage>
</organism>
<feature type="signal peptide" evidence="1">
    <location>
        <begin position="1"/>
        <end position="20"/>
    </location>
</feature>
<dbReference type="EMBL" id="CP053452">
    <property type="protein sequence ID" value="QJW94614.1"/>
    <property type="molecule type" value="Genomic_DNA"/>
</dbReference>